<evidence type="ECO:0000259" key="5">
    <source>
        <dbReference type="PROSITE" id="PS50238"/>
    </source>
</evidence>
<dbReference type="AlphaFoldDB" id="A0A8I6RI53"/>
<dbReference type="GO" id="GO:0005096">
    <property type="term" value="F:GTPase activator activity"/>
    <property type="evidence" value="ECO:0007669"/>
    <property type="project" value="UniProtKB-KW"/>
</dbReference>
<feature type="compositionally biased region" description="Polar residues" evidence="3">
    <location>
        <begin position="64"/>
        <end position="82"/>
    </location>
</feature>
<dbReference type="InterPro" id="IPR008936">
    <property type="entry name" value="Rho_GTPase_activation_prot"/>
</dbReference>
<evidence type="ECO:0000256" key="2">
    <source>
        <dbReference type="SAM" id="Coils"/>
    </source>
</evidence>
<dbReference type="KEGG" id="clec:106663754"/>
<dbReference type="Gene3D" id="1.10.555.10">
    <property type="entry name" value="Rho GTPase activation protein"/>
    <property type="match status" value="1"/>
</dbReference>
<dbReference type="Proteomes" id="UP000494040">
    <property type="component" value="Unassembled WGS sequence"/>
</dbReference>
<dbReference type="PROSITE" id="PS50238">
    <property type="entry name" value="RHOGAP"/>
    <property type="match status" value="1"/>
</dbReference>
<feature type="coiled-coil region" evidence="2">
    <location>
        <begin position="336"/>
        <end position="363"/>
    </location>
</feature>
<dbReference type="GeneID" id="106663754"/>
<evidence type="ECO:0008006" key="8">
    <source>
        <dbReference type="Google" id="ProtNLM"/>
    </source>
</evidence>
<dbReference type="InterPro" id="IPR052227">
    <property type="entry name" value="Arf-Rho-GAP_ANK-PH_domain"/>
</dbReference>
<feature type="compositionally biased region" description="Basic and acidic residues" evidence="3">
    <location>
        <begin position="96"/>
        <end position="111"/>
    </location>
</feature>
<name>A0A8I6RI53_CIMLE</name>
<protein>
    <recommendedName>
        <fullName evidence="8">Arf-GAP with Rho-GAP domain, ANK repeat and PH domain-containing protein 2</fullName>
    </recommendedName>
</protein>
<keyword evidence="1" id="KW-0343">GTPase activation</keyword>
<organism evidence="6 7">
    <name type="scientific">Cimex lectularius</name>
    <name type="common">Bed bug</name>
    <name type="synonym">Acanthia lectularia</name>
    <dbReference type="NCBI Taxonomy" id="79782"/>
    <lineage>
        <taxon>Eukaryota</taxon>
        <taxon>Metazoa</taxon>
        <taxon>Ecdysozoa</taxon>
        <taxon>Arthropoda</taxon>
        <taxon>Hexapoda</taxon>
        <taxon>Insecta</taxon>
        <taxon>Pterygota</taxon>
        <taxon>Neoptera</taxon>
        <taxon>Paraneoptera</taxon>
        <taxon>Hemiptera</taxon>
        <taxon>Heteroptera</taxon>
        <taxon>Panheteroptera</taxon>
        <taxon>Cimicomorpha</taxon>
        <taxon>Cimicidae</taxon>
        <taxon>Cimex</taxon>
    </lineage>
</organism>
<feature type="domain" description="PH" evidence="4">
    <location>
        <begin position="471"/>
        <end position="577"/>
    </location>
</feature>
<evidence type="ECO:0000313" key="7">
    <source>
        <dbReference type="Proteomes" id="UP000494040"/>
    </source>
</evidence>
<dbReference type="GO" id="GO:0071944">
    <property type="term" value="C:cell periphery"/>
    <property type="evidence" value="ECO:0007669"/>
    <property type="project" value="UniProtKB-ARBA"/>
</dbReference>
<dbReference type="GO" id="GO:0005547">
    <property type="term" value="F:phosphatidylinositol-3,4,5-trisphosphate binding"/>
    <property type="evidence" value="ECO:0007669"/>
    <property type="project" value="TreeGrafter"/>
</dbReference>
<sequence>MAEGGAQIPQPRPRAARTPVPLPRVSLATPRVPERKESVETKLQHSKSFNNTSSLKKSLKRVRSNVQEKSNAVFESTRNSVRNILPKRQSASDVLGTKESEKENLQEDKRSQSLPPDDLFQSIKFGSPLASEDLYEENDITSVPPPSYPPPPLPDESFYDHIQSARSSVCTSPTTVPERPYYEEVPAFKKSSNEDISEVSSSCGAVSLQELGLEKTTRSNSWNFYESAHGSNLFKVPGPLYENVAIDDSYTLKSENIYSDEPNSHGVVHKSKATVTILPDEVDGAVSMKLRPHEYENCLVTVPCVLSGGSSVDSDEMNPKTSVMDKNVIYEFDPLFEERKKQKAQAEREMKEEHKVKEEAELDPDVDIYNIPTPPQRVDSLKEIEDQSVPNDVEYFLYHRVAGESNFLVVDEVPKGASCQKEGSKLSNLVQWTNVKKVLNKMVPDSAPWTPGLSRKNSRAKEVSQKLMLSQSPHHGFILRSLSNGDKPKDFSQKWCQLGEGKLTLAQDKTSSSKEVIPLENILSIHNLLDPKICSNDDNAVHCWEVSVSGKTKPYVFGASSSADSKMWMRKLLESLTNVFPLKLSAEFCRAGQCFLKEGITDDWTGAWILLAKRVLYYCQMKERMKEVDLRKTRLVALQADDGSCKLVSEQGAYIQVHTVDKVLYLQMDNIRETKAWRQAIKMAAMENGPSLYEQQLTKDDVPVVVDKCLSFVYAHGSMSEGIYRRSGGNSNVTRLTAEMRADAWAVQLSRQEYTEHDVASVLKRFFHELSDTLLTSLLHKYFCKAGSSKCSKNEKIAMYRTILEKLPRINYVTSRRLFGHFSFIAEQADLNKMPSENLAAIWAPTLMGIEGKRGVEWRKKECEVIKDLIENYKAVFLVDCEEIDREQRILSVLRMVQKTSTNLPPPKPSGDLKISIFLRSKHGESVSVVVGPGLKAGQICSMLAPRTEYASHELCLHEMVLGGALSRPIHHSEKVLDIALKWAYWDATDCRENYFLLALNSVYREIMPLAHTPMSKCGDLKFADQKTKSFKTFTFEFSKAKLKYYKDKACSVKINEWRIEDITWYIGHEPKRNPQMRWAITFIYKNDEVKRSKDRPFFGNTIAGSSKEEQIQWMSALILGQYQYTDLISKPNLI</sequence>
<dbReference type="InterPro" id="IPR011993">
    <property type="entry name" value="PH-like_dom_sf"/>
</dbReference>
<dbReference type="SUPFAM" id="SSF54236">
    <property type="entry name" value="Ubiquitin-like"/>
    <property type="match status" value="1"/>
</dbReference>
<accession>A0A8I6RI53</accession>
<dbReference type="PANTHER" id="PTHR45899:SF2">
    <property type="entry name" value="RHO GTPASE ACTIVATING PROTEIN AT 15B, ISOFORM C"/>
    <property type="match status" value="1"/>
</dbReference>
<dbReference type="SMART" id="SM00324">
    <property type="entry name" value="RhoGAP"/>
    <property type="match status" value="1"/>
</dbReference>
<dbReference type="GO" id="GO:0007165">
    <property type="term" value="P:signal transduction"/>
    <property type="evidence" value="ECO:0007669"/>
    <property type="project" value="InterPro"/>
</dbReference>
<dbReference type="OrthoDB" id="29546at2759"/>
<evidence type="ECO:0000313" key="6">
    <source>
        <dbReference type="EnsemblMetazoa" id="XP_014244329.1"/>
    </source>
</evidence>
<evidence type="ECO:0000256" key="1">
    <source>
        <dbReference type="ARBA" id="ARBA00022468"/>
    </source>
</evidence>
<dbReference type="CTD" id="32686"/>
<dbReference type="PANTHER" id="PTHR45899">
    <property type="entry name" value="RHO GTPASE ACTIVATING PROTEIN AT 15B, ISOFORM C"/>
    <property type="match status" value="1"/>
</dbReference>
<dbReference type="SUPFAM" id="SSF50729">
    <property type="entry name" value="PH domain-like"/>
    <property type="match status" value="3"/>
</dbReference>
<dbReference type="GO" id="GO:0005737">
    <property type="term" value="C:cytoplasm"/>
    <property type="evidence" value="ECO:0007669"/>
    <property type="project" value="TreeGrafter"/>
</dbReference>
<dbReference type="EnsemblMetazoa" id="XM_014388857.2">
    <property type="protein sequence ID" value="XP_014244343.1"/>
    <property type="gene ID" value="LOC106663754"/>
</dbReference>
<evidence type="ECO:0000256" key="3">
    <source>
        <dbReference type="SAM" id="MobiDB-lite"/>
    </source>
</evidence>
<dbReference type="PROSITE" id="PS50003">
    <property type="entry name" value="PH_DOMAIN"/>
    <property type="match status" value="2"/>
</dbReference>
<dbReference type="RefSeq" id="XP_014244329.1">
    <property type="nucleotide sequence ID" value="XM_014388843.2"/>
</dbReference>
<dbReference type="Pfam" id="PF00620">
    <property type="entry name" value="RhoGAP"/>
    <property type="match status" value="1"/>
</dbReference>
<evidence type="ECO:0000259" key="4">
    <source>
        <dbReference type="PROSITE" id="PS50003"/>
    </source>
</evidence>
<dbReference type="InterPro" id="IPR001849">
    <property type="entry name" value="PH_domain"/>
</dbReference>
<dbReference type="RefSeq" id="XP_014244343.1">
    <property type="nucleotide sequence ID" value="XM_014388857.2"/>
</dbReference>
<dbReference type="SUPFAM" id="SSF48350">
    <property type="entry name" value="GTPase activation domain, GAP"/>
    <property type="match status" value="1"/>
</dbReference>
<dbReference type="GO" id="GO:0048699">
    <property type="term" value="P:generation of neurons"/>
    <property type="evidence" value="ECO:0007669"/>
    <property type="project" value="UniProtKB-ARBA"/>
</dbReference>
<keyword evidence="7" id="KW-1185">Reference proteome</keyword>
<feature type="domain" description="PH" evidence="4">
    <location>
        <begin position="587"/>
        <end position="686"/>
    </location>
</feature>
<dbReference type="SMART" id="SM00233">
    <property type="entry name" value="PH"/>
    <property type="match status" value="3"/>
</dbReference>
<feature type="domain" description="Rho-GAP" evidence="5">
    <location>
        <begin position="690"/>
        <end position="877"/>
    </location>
</feature>
<dbReference type="Pfam" id="PF00169">
    <property type="entry name" value="PH"/>
    <property type="match status" value="1"/>
</dbReference>
<proteinExistence type="predicted"/>
<dbReference type="InterPro" id="IPR029071">
    <property type="entry name" value="Ubiquitin-like_domsf"/>
</dbReference>
<dbReference type="OMA" id="TSERRIW"/>
<dbReference type="Gene3D" id="2.30.29.30">
    <property type="entry name" value="Pleckstrin-homology domain (PH domain)/Phosphotyrosine-binding domain (PTB)"/>
    <property type="match status" value="2"/>
</dbReference>
<dbReference type="InterPro" id="IPR000198">
    <property type="entry name" value="RhoGAP_dom"/>
</dbReference>
<dbReference type="RefSeq" id="XP_014244336.1">
    <property type="nucleotide sequence ID" value="XM_014388850.2"/>
</dbReference>
<keyword evidence="2" id="KW-0175">Coiled coil</keyword>
<feature type="compositionally biased region" description="Basic and acidic residues" evidence="3">
    <location>
        <begin position="32"/>
        <end position="43"/>
    </location>
</feature>
<dbReference type="EnsemblMetazoa" id="XM_014388843.2">
    <property type="protein sequence ID" value="XP_014244329.1"/>
    <property type="gene ID" value="LOC106663754"/>
</dbReference>
<feature type="region of interest" description="Disordered" evidence="3">
    <location>
        <begin position="1"/>
        <end position="122"/>
    </location>
</feature>
<reference evidence="6" key="1">
    <citation type="submission" date="2022-01" db="UniProtKB">
        <authorList>
            <consortium name="EnsemblMetazoa"/>
        </authorList>
    </citation>
    <scope>IDENTIFICATION</scope>
</reference>
<dbReference type="CDD" id="cd00821">
    <property type="entry name" value="PH"/>
    <property type="match status" value="1"/>
</dbReference>
<dbReference type="EnsemblMetazoa" id="XM_014388850.2">
    <property type="protein sequence ID" value="XP_014244336.1"/>
    <property type="gene ID" value="LOC106663754"/>
</dbReference>